<evidence type="ECO:0000313" key="2">
    <source>
        <dbReference type="Proteomes" id="UP000254877"/>
    </source>
</evidence>
<name>A0A376LEX0_ECOLX</name>
<sequence length="64" mass="7268">MNVKEIATGNAIRAIVEYMQTITAPDNYQLTKIMCMFSKDILRITVSHSDCLLVAGKKIIFEKF</sequence>
<evidence type="ECO:0000313" key="1">
    <source>
        <dbReference type="EMBL" id="STF42792.1"/>
    </source>
</evidence>
<organism evidence="1 2">
    <name type="scientific">Escherichia coli</name>
    <dbReference type="NCBI Taxonomy" id="562"/>
    <lineage>
        <taxon>Bacteria</taxon>
        <taxon>Pseudomonadati</taxon>
        <taxon>Pseudomonadota</taxon>
        <taxon>Gammaproteobacteria</taxon>
        <taxon>Enterobacterales</taxon>
        <taxon>Enterobacteriaceae</taxon>
        <taxon>Escherichia</taxon>
    </lineage>
</organism>
<dbReference type="Proteomes" id="UP000254877">
    <property type="component" value="Unassembled WGS sequence"/>
</dbReference>
<dbReference type="AlphaFoldDB" id="A0A376LEX0"/>
<reference evidence="1 2" key="1">
    <citation type="submission" date="2018-06" db="EMBL/GenBank/DDBJ databases">
        <authorList>
            <consortium name="Pathogen Informatics"/>
            <person name="Doyle S."/>
        </authorList>
    </citation>
    <scope>NUCLEOTIDE SEQUENCE [LARGE SCALE GENOMIC DNA]</scope>
    <source>
        <strain evidence="1 2">NCTC7928</strain>
    </source>
</reference>
<gene>
    <name evidence="1" type="ORF">NCTC7928_03456</name>
</gene>
<protein>
    <submittedName>
        <fullName evidence="1">Uncharacterized protein</fullName>
    </submittedName>
</protein>
<proteinExistence type="predicted"/>
<accession>A0A376LEX0</accession>
<dbReference type="EMBL" id="UGAB01000002">
    <property type="protein sequence ID" value="STF42792.1"/>
    <property type="molecule type" value="Genomic_DNA"/>
</dbReference>